<dbReference type="RefSeq" id="WP_072283684.1">
    <property type="nucleotide sequence ID" value="NZ_CP015519.1"/>
</dbReference>
<dbReference type="EC" id="2.6.1.-" evidence="6"/>
<proteinExistence type="inferred from homology"/>
<evidence type="ECO:0000259" key="7">
    <source>
        <dbReference type="Pfam" id="PF00155"/>
    </source>
</evidence>
<dbReference type="InterPro" id="IPR004838">
    <property type="entry name" value="NHTrfase_class1_PyrdxlP-BS"/>
</dbReference>
<evidence type="ECO:0000313" key="8">
    <source>
        <dbReference type="EMBL" id="APG27717.1"/>
    </source>
</evidence>
<dbReference type="GO" id="GO:0030170">
    <property type="term" value="F:pyridoxal phosphate binding"/>
    <property type="evidence" value="ECO:0007669"/>
    <property type="project" value="InterPro"/>
</dbReference>
<dbReference type="Proteomes" id="UP000182517">
    <property type="component" value="Chromosome"/>
</dbReference>
<comment type="similarity">
    <text evidence="2 6">Belongs to the class-I pyridoxal-phosphate-dependent aminotransferase family.</text>
</comment>
<name>A0A1L3GP54_9BACT</name>
<gene>
    <name evidence="8" type="ORF">A7E78_07625</name>
</gene>
<dbReference type="CDD" id="cd00609">
    <property type="entry name" value="AAT_like"/>
    <property type="match status" value="1"/>
</dbReference>
<dbReference type="Gene3D" id="3.40.640.10">
    <property type="entry name" value="Type I PLP-dependent aspartate aminotransferase-like (Major domain)"/>
    <property type="match status" value="1"/>
</dbReference>
<dbReference type="InterPro" id="IPR015421">
    <property type="entry name" value="PyrdxlP-dep_Trfase_major"/>
</dbReference>
<evidence type="ECO:0000256" key="5">
    <source>
        <dbReference type="ARBA" id="ARBA00022898"/>
    </source>
</evidence>
<accession>A0A1L3GP54</accession>
<reference evidence="8 9" key="1">
    <citation type="journal article" date="2017" name="Genome Announc.">
        <title>Complete Genome Sequences of Two Acetylene-Fermenting Pelobacter acetylenicus Strains.</title>
        <authorList>
            <person name="Sutton J.M."/>
            <person name="Baesman S.M."/>
            <person name="Fierst J.L."/>
            <person name="Poret-Peterson A.T."/>
            <person name="Oremland R.S."/>
            <person name="Dunlap D.S."/>
            <person name="Akob D.M."/>
        </authorList>
    </citation>
    <scope>NUCLEOTIDE SEQUENCE [LARGE SCALE GENOMIC DNA]</scope>
    <source>
        <strain evidence="8 9">SFB93</strain>
    </source>
</reference>
<comment type="cofactor">
    <cofactor evidence="1 6">
        <name>pyridoxal 5'-phosphate</name>
        <dbReference type="ChEBI" id="CHEBI:597326"/>
    </cofactor>
</comment>
<feature type="domain" description="Aminotransferase class I/classII large" evidence="7">
    <location>
        <begin position="33"/>
        <end position="375"/>
    </location>
</feature>
<keyword evidence="3 6" id="KW-0032">Aminotransferase</keyword>
<dbReference type="KEGG" id="pef:A7E78_07625"/>
<dbReference type="OrthoDB" id="9804474at2"/>
<evidence type="ECO:0000256" key="3">
    <source>
        <dbReference type="ARBA" id="ARBA00022576"/>
    </source>
</evidence>
<evidence type="ECO:0000256" key="2">
    <source>
        <dbReference type="ARBA" id="ARBA00007441"/>
    </source>
</evidence>
<protein>
    <recommendedName>
        <fullName evidence="6">Aminotransferase</fullName>
        <ecNumber evidence="6">2.6.1.-</ecNumber>
    </recommendedName>
</protein>
<keyword evidence="5" id="KW-0663">Pyridoxal phosphate</keyword>
<evidence type="ECO:0000313" key="9">
    <source>
        <dbReference type="Proteomes" id="UP000182517"/>
    </source>
</evidence>
<keyword evidence="9" id="KW-1185">Reference proteome</keyword>
<dbReference type="EMBL" id="CP015519">
    <property type="protein sequence ID" value="APG27717.1"/>
    <property type="molecule type" value="Genomic_DNA"/>
</dbReference>
<dbReference type="PANTHER" id="PTHR46383:SF2">
    <property type="entry name" value="AMINOTRANSFERASE"/>
    <property type="match status" value="1"/>
</dbReference>
<organism evidence="8 9">
    <name type="scientific">Syntrophotalea acetylenivorans</name>
    <dbReference type="NCBI Taxonomy" id="1842532"/>
    <lineage>
        <taxon>Bacteria</taxon>
        <taxon>Pseudomonadati</taxon>
        <taxon>Thermodesulfobacteriota</taxon>
        <taxon>Desulfuromonadia</taxon>
        <taxon>Desulfuromonadales</taxon>
        <taxon>Syntrophotaleaceae</taxon>
        <taxon>Syntrophotalea</taxon>
    </lineage>
</organism>
<evidence type="ECO:0000256" key="6">
    <source>
        <dbReference type="RuleBase" id="RU000481"/>
    </source>
</evidence>
<dbReference type="GO" id="GO:0008483">
    <property type="term" value="F:transaminase activity"/>
    <property type="evidence" value="ECO:0007669"/>
    <property type="project" value="UniProtKB-KW"/>
</dbReference>
<dbReference type="STRING" id="1842532.A7E78_07625"/>
<dbReference type="InterPro" id="IPR004839">
    <property type="entry name" value="Aminotransferase_I/II_large"/>
</dbReference>
<sequence length="383" mass="42235">MSIHRSHRADSVTPFLAMEVMERAQALEAAGRDIIYLCLGEPDLPTPAPVVNRAIAAIEQGQTRYTHSLGDRAIRQAIADHYRNRYRVTVDPDCVLVSAGTSPLMLLLFSMLLDPGDEVILSDPSYACYPDFIRFAGGVPRQLRTLETAGFQPHPAKVRPLVNDRTRAVLINSPSNPTGSLLPTAWLKELAQLPVPLVSDEIYHGLTYEGEEHSALEFSDQAFVLGGFSKAYAMTGWRLGYLIAPAEAMRTLQTLHQNFMICASSFVQQAGISALEDCQTDLCRMRATYNERRLFLLQGLQDLGLKIKSQPAGAFYILADSRHISADSLKLAMEILEQTGVALTPGIDFGAGAEGFLRFSYANSRENIDTALQRLAPFFKAWA</sequence>
<dbReference type="SUPFAM" id="SSF53383">
    <property type="entry name" value="PLP-dependent transferases"/>
    <property type="match status" value="1"/>
</dbReference>
<dbReference type="GO" id="GO:0006520">
    <property type="term" value="P:amino acid metabolic process"/>
    <property type="evidence" value="ECO:0007669"/>
    <property type="project" value="InterPro"/>
</dbReference>
<keyword evidence="4 6" id="KW-0808">Transferase</keyword>
<evidence type="ECO:0000256" key="1">
    <source>
        <dbReference type="ARBA" id="ARBA00001933"/>
    </source>
</evidence>
<dbReference type="PANTHER" id="PTHR46383">
    <property type="entry name" value="ASPARTATE AMINOTRANSFERASE"/>
    <property type="match status" value="1"/>
</dbReference>
<evidence type="ECO:0000256" key="4">
    <source>
        <dbReference type="ARBA" id="ARBA00022679"/>
    </source>
</evidence>
<dbReference type="InterPro" id="IPR050596">
    <property type="entry name" value="AspAT/PAT-like"/>
</dbReference>
<dbReference type="AlphaFoldDB" id="A0A1L3GP54"/>
<dbReference type="Pfam" id="PF00155">
    <property type="entry name" value="Aminotran_1_2"/>
    <property type="match status" value="1"/>
</dbReference>
<dbReference type="InterPro" id="IPR015424">
    <property type="entry name" value="PyrdxlP-dep_Trfase"/>
</dbReference>
<dbReference type="PROSITE" id="PS00105">
    <property type="entry name" value="AA_TRANSFER_CLASS_1"/>
    <property type="match status" value="1"/>
</dbReference>